<evidence type="ECO:0000313" key="2">
    <source>
        <dbReference type="Proteomes" id="UP001219933"/>
    </source>
</evidence>
<name>A0AAF0J7K8_9BASI</name>
<gene>
    <name evidence="1" type="ORF">MCUN1_003619</name>
</gene>
<dbReference type="EMBL" id="CP119881">
    <property type="protein sequence ID" value="WFD36732.1"/>
    <property type="molecule type" value="Genomic_DNA"/>
</dbReference>
<keyword evidence="2" id="KW-1185">Reference proteome</keyword>
<evidence type="ECO:0000313" key="1">
    <source>
        <dbReference type="EMBL" id="WFD36732.1"/>
    </source>
</evidence>
<dbReference type="AlphaFoldDB" id="A0AAF0J7K8"/>
<sequence length="218" mass="23854">MLSRVSRSAFRLSARIPCAAPRPAVAMRTFSATALSAALFNVQGADKRPGSIIREAAPGIQKQPYTLVFVSQGDRKSWQPWIGYFTTAGYDCIDLSLEGSENLAEDLTGQVRVASLQREPVIFVMGPTDEIFGAYLGSGGWFARRGPASGAVLIHPSTQASQEAAWPKRMPVIVVPRNESEISAWEQVLKDKTGRIIPDAKPDTLLKEIERVLRESKL</sequence>
<dbReference type="Proteomes" id="UP001219933">
    <property type="component" value="Chromosome 5"/>
</dbReference>
<organism evidence="1 2">
    <name type="scientific">Malassezia cuniculi</name>
    <dbReference type="NCBI Taxonomy" id="948313"/>
    <lineage>
        <taxon>Eukaryota</taxon>
        <taxon>Fungi</taxon>
        <taxon>Dikarya</taxon>
        <taxon>Basidiomycota</taxon>
        <taxon>Ustilaginomycotina</taxon>
        <taxon>Malasseziomycetes</taxon>
        <taxon>Malasseziales</taxon>
        <taxon>Malasseziaceae</taxon>
        <taxon>Malassezia</taxon>
    </lineage>
</organism>
<accession>A0AAF0J7K8</accession>
<protein>
    <submittedName>
        <fullName evidence="1">Uncharacterized protein</fullName>
    </submittedName>
</protein>
<reference evidence="1" key="1">
    <citation type="submission" date="2023-03" db="EMBL/GenBank/DDBJ databases">
        <title>Mating type loci evolution in Malassezia.</title>
        <authorList>
            <person name="Coelho M.A."/>
        </authorList>
    </citation>
    <scope>NUCLEOTIDE SEQUENCE</scope>
    <source>
        <strain evidence="1">CBS 11721</strain>
    </source>
</reference>
<proteinExistence type="predicted"/>